<keyword evidence="2" id="KW-1133">Transmembrane helix</keyword>
<dbReference type="EMBL" id="JADBEG010000001">
    <property type="protein sequence ID" value="MBE1501801.1"/>
    <property type="molecule type" value="Genomic_DNA"/>
</dbReference>
<keyword evidence="2" id="KW-0472">Membrane</keyword>
<comment type="caution">
    <text evidence="3">The sequence shown here is derived from an EMBL/GenBank/DDBJ whole genome shotgun (WGS) entry which is preliminary data.</text>
</comment>
<evidence type="ECO:0000313" key="3">
    <source>
        <dbReference type="EMBL" id="MBE1501801.1"/>
    </source>
</evidence>
<evidence type="ECO:0000313" key="4">
    <source>
        <dbReference type="Proteomes" id="UP000631670"/>
    </source>
</evidence>
<reference evidence="3 4" key="1">
    <citation type="submission" date="2020-10" db="EMBL/GenBank/DDBJ databases">
        <title>Sequencing the genomes of 1000 actinobacteria strains.</title>
        <authorList>
            <person name="Klenk H.-P."/>
        </authorList>
    </citation>
    <scope>NUCLEOTIDE SEQUENCE [LARGE SCALE GENOMIC DNA]</scope>
    <source>
        <strain evidence="3 4">DSM 44653</strain>
    </source>
</reference>
<proteinExistence type="predicted"/>
<feature type="transmembrane region" description="Helical" evidence="2">
    <location>
        <begin position="385"/>
        <end position="406"/>
    </location>
</feature>
<dbReference type="Proteomes" id="UP000631670">
    <property type="component" value="Unassembled WGS sequence"/>
</dbReference>
<evidence type="ECO:0000256" key="1">
    <source>
        <dbReference type="SAM" id="MobiDB-lite"/>
    </source>
</evidence>
<keyword evidence="4" id="KW-1185">Reference proteome</keyword>
<organism evidence="3 4">
    <name type="scientific">Amycolatopsis lexingtonensis</name>
    <dbReference type="NCBI Taxonomy" id="218822"/>
    <lineage>
        <taxon>Bacteria</taxon>
        <taxon>Bacillati</taxon>
        <taxon>Actinomycetota</taxon>
        <taxon>Actinomycetes</taxon>
        <taxon>Pseudonocardiales</taxon>
        <taxon>Pseudonocardiaceae</taxon>
        <taxon>Amycolatopsis</taxon>
    </lineage>
</organism>
<feature type="region of interest" description="Disordered" evidence="1">
    <location>
        <begin position="644"/>
        <end position="673"/>
    </location>
</feature>
<feature type="transmembrane region" description="Helical" evidence="2">
    <location>
        <begin position="412"/>
        <end position="430"/>
    </location>
</feature>
<name>A0ABR9IF59_9PSEU</name>
<feature type="region of interest" description="Disordered" evidence="1">
    <location>
        <begin position="597"/>
        <end position="617"/>
    </location>
</feature>
<sequence length="673" mass="76317">MTDEKPKTENTATGSQVGIQANEVHNSTVYQLHHDASPEEKYRVGLAYLRDGVPSEARRLIQEAKARGYDSAEVEFHWVLAMLSKRSYRDLTPDERKQLATMPITCAGLPVDDWTQSLNAVCELLEYFSKTGSDPGHALKELEKLPADHREMIVRHLDLVLTGSLRDSFWVETRQNAEKMRFADERQKTVWAYFQPEPIPPRARRPAPSTVTLADCARATIGTLASGPAIGYLVKTTILTSQPLPIFACLLATAAAYVTAKHGLDWGYRRERLSAEERRHRSRRGSDPGLDSIFAHDVDESFHRYFIKYRPEDVKLRKWLNDTEGFRAALRDEVVGLYREKLLFARRVNWLIRYLTRDAVARWTAGTLHRYRDRYRVTAAMKARCVVSGIAFAGLSAYVVSAALRVEILPNAAATFVAVVGTWVAGAGWSRILNERRRIKEGELDHDKTMSDRQAEYDRWVRKLKSTRPNETQMEKWLTADKIIVLDDTLKHYGLAWRDVLTHAFLQAPGSDYKGARDPNGPWRYSKYDIRIFLITQEGVREVSVEMDFEYAKRKSQERNNYRFDAVSSVHVVTTDDLSSILELTLMNGPSRNIRVTDPAATGDKVAPGQKDPQSLAKMGRDAAGFSHTLHILEGIAAEGKKWIERDPFINDQPSGELPTDPDPDSEPDETDT</sequence>
<keyword evidence="2" id="KW-0812">Transmembrane</keyword>
<accession>A0ABR9IF59</accession>
<gene>
    <name evidence="3" type="ORF">H4696_008901</name>
</gene>
<feature type="compositionally biased region" description="Acidic residues" evidence="1">
    <location>
        <begin position="660"/>
        <end position="673"/>
    </location>
</feature>
<evidence type="ECO:0000256" key="2">
    <source>
        <dbReference type="SAM" id="Phobius"/>
    </source>
</evidence>
<protein>
    <submittedName>
        <fullName evidence="3">Uncharacterized protein</fullName>
    </submittedName>
</protein>
<dbReference type="RefSeq" id="WP_086863813.1">
    <property type="nucleotide sequence ID" value="NZ_JADBEG010000001.1"/>
</dbReference>
<feature type="transmembrane region" description="Helical" evidence="2">
    <location>
        <begin position="243"/>
        <end position="260"/>
    </location>
</feature>